<organism evidence="1">
    <name type="scientific">mine drainage metagenome</name>
    <dbReference type="NCBI Taxonomy" id="410659"/>
    <lineage>
        <taxon>unclassified sequences</taxon>
        <taxon>metagenomes</taxon>
        <taxon>ecological metagenomes</taxon>
    </lineage>
</organism>
<comment type="caution">
    <text evidence="1">The sequence shown here is derived from an EMBL/GenBank/DDBJ whole genome shotgun (WGS) entry which is preliminary data.</text>
</comment>
<dbReference type="Gene3D" id="3.40.30.10">
    <property type="entry name" value="Glutaredoxin"/>
    <property type="match status" value="1"/>
</dbReference>
<sequence>MKKHDLFRYVVLAAIMALSVAGVASASAAPLTIAQANVAVAAASHGAAHVLKTFAGPDGLTGAVIEGPTGNRNVVWVTSNAKAVVVEGTLVGLQGQDYTKAAMYAQGVLTSPASAIIKLAAPAAHGIMFGSNPKAPVLTVLIDPNCIFCHLLHKELAKPLAEGKVRVRYVMVG</sequence>
<reference evidence="1" key="1">
    <citation type="submission" date="2013-08" db="EMBL/GenBank/DDBJ databases">
        <authorList>
            <person name="Mendez C."/>
            <person name="Richter M."/>
            <person name="Ferrer M."/>
            <person name="Sanchez J."/>
        </authorList>
    </citation>
    <scope>NUCLEOTIDE SEQUENCE</scope>
</reference>
<dbReference type="InterPro" id="IPR051470">
    <property type="entry name" value="Thiol:disulfide_interchange"/>
</dbReference>
<dbReference type="GO" id="GO:0016853">
    <property type="term" value="F:isomerase activity"/>
    <property type="evidence" value="ECO:0007669"/>
    <property type="project" value="UniProtKB-KW"/>
</dbReference>
<proteinExistence type="predicted"/>
<keyword evidence="1" id="KW-0413">Isomerase</keyword>
<dbReference type="Gene3D" id="3.10.450.70">
    <property type="entry name" value="Disulphide bond isomerase, DsbC/G, N-terminal"/>
    <property type="match status" value="1"/>
</dbReference>
<gene>
    <name evidence="1" type="ORF">B1A_13497</name>
</gene>
<dbReference type="PANTHER" id="PTHR35272">
    <property type="entry name" value="THIOL:DISULFIDE INTERCHANGE PROTEIN DSBC-RELATED"/>
    <property type="match status" value="1"/>
</dbReference>
<dbReference type="SUPFAM" id="SSF52833">
    <property type="entry name" value="Thioredoxin-like"/>
    <property type="match status" value="1"/>
</dbReference>
<feature type="non-terminal residue" evidence="1">
    <location>
        <position position="173"/>
    </location>
</feature>
<evidence type="ECO:0000313" key="1">
    <source>
        <dbReference type="EMBL" id="EQD50304.1"/>
    </source>
</evidence>
<accession>T1BBC1</accession>
<dbReference type="InterPro" id="IPR009094">
    <property type="entry name" value="DiS-bond_isomerase_DsbC/G_N_sf"/>
</dbReference>
<dbReference type="PANTHER" id="PTHR35272:SF4">
    <property type="entry name" value="THIOL:DISULFIDE INTERCHANGE PROTEIN DSBG"/>
    <property type="match status" value="1"/>
</dbReference>
<dbReference type="AlphaFoldDB" id="T1BBC1"/>
<protein>
    <submittedName>
        <fullName evidence="1">Disulfide isomerase/thiol-disulfide oxidase</fullName>
    </submittedName>
</protein>
<dbReference type="EMBL" id="AUZX01009870">
    <property type="protein sequence ID" value="EQD50304.1"/>
    <property type="molecule type" value="Genomic_DNA"/>
</dbReference>
<reference evidence="1" key="2">
    <citation type="journal article" date="2014" name="ISME J.">
        <title>Microbial stratification in low pH oxic and suboxic macroscopic growths along an acid mine drainage.</title>
        <authorList>
            <person name="Mendez-Garcia C."/>
            <person name="Mesa V."/>
            <person name="Sprenger R.R."/>
            <person name="Richter M."/>
            <person name="Diez M.S."/>
            <person name="Solano J."/>
            <person name="Bargiela R."/>
            <person name="Golyshina O.V."/>
            <person name="Manteca A."/>
            <person name="Ramos J.L."/>
            <person name="Gallego J.R."/>
            <person name="Llorente I."/>
            <person name="Martins Dos Santos V.A."/>
            <person name="Jensen O.N."/>
            <person name="Pelaez A.I."/>
            <person name="Sanchez J."/>
            <person name="Ferrer M."/>
        </authorList>
    </citation>
    <scope>NUCLEOTIDE SEQUENCE</scope>
</reference>
<dbReference type="InterPro" id="IPR036249">
    <property type="entry name" value="Thioredoxin-like_sf"/>
</dbReference>
<dbReference type="GO" id="GO:0042597">
    <property type="term" value="C:periplasmic space"/>
    <property type="evidence" value="ECO:0007669"/>
    <property type="project" value="InterPro"/>
</dbReference>
<name>T1BBC1_9ZZZZ</name>